<dbReference type="AlphaFoldDB" id="B9S485"/>
<feature type="domain" description="DCD" evidence="1">
    <location>
        <begin position="34"/>
        <end position="167"/>
    </location>
</feature>
<gene>
    <name evidence="2" type="ORF">RCOM_0687830</name>
</gene>
<dbReference type="InterPro" id="IPR015915">
    <property type="entry name" value="Kelch-typ_b-propeller"/>
</dbReference>
<dbReference type="SUPFAM" id="SSF117281">
    <property type="entry name" value="Kelch motif"/>
    <property type="match status" value="1"/>
</dbReference>
<accession>B9S485</accession>
<dbReference type="Gene3D" id="2.120.10.80">
    <property type="entry name" value="Kelch-type beta propeller"/>
    <property type="match status" value="1"/>
</dbReference>
<dbReference type="InterPro" id="IPR044832">
    <property type="entry name" value="NRP-like"/>
</dbReference>
<protein>
    <recommendedName>
        <fullName evidence="1">DCD domain-containing protein</fullName>
    </recommendedName>
</protein>
<dbReference type="InParanoid" id="B9S485"/>
<dbReference type="EMBL" id="EQ973864">
    <property type="protein sequence ID" value="EEF41513.1"/>
    <property type="molecule type" value="Genomic_DNA"/>
</dbReference>
<evidence type="ECO:0000259" key="1">
    <source>
        <dbReference type="PROSITE" id="PS51222"/>
    </source>
</evidence>
<evidence type="ECO:0000313" key="3">
    <source>
        <dbReference type="Proteomes" id="UP000008311"/>
    </source>
</evidence>
<dbReference type="Pfam" id="PF24681">
    <property type="entry name" value="Kelch_KLHDC2_KLHL20_DRC7"/>
    <property type="match status" value="1"/>
</dbReference>
<dbReference type="Pfam" id="PF10539">
    <property type="entry name" value="Dev_Cell_Death"/>
    <property type="match status" value="1"/>
</dbReference>
<keyword evidence="3" id="KW-1185">Reference proteome</keyword>
<dbReference type="InterPro" id="IPR013989">
    <property type="entry name" value="Dev_and_cell_death_domain"/>
</dbReference>
<reference evidence="3" key="1">
    <citation type="journal article" date="2010" name="Nat. Biotechnol.">
        <title>Draft genome sequence of the oilseed species Ricinus communis.</title>
        <authorList>
            <person name="Chan A.P."/>
            <person name="Crabtree J."/>
            <person name="Zhao Q."/>
            <person name="Lorenzi H."/>
            <person name="Orvis J."/>
            <person name="Puiu D."/>
            <person name="Melake-Berhan A."/>
            <person name="Jones K.M."/>
            <person name="Redman J."/>
            <person name="Chen G."/>
            <person name="Cahoon E.B."/>
            <person name="Gedil M."/>
            <person name="Stanke M."/>
            <person name="Haas B.J."/>
            <person name="Wortman J.R."/>
            <person name="Fraser-Liggett C.M."/>
            <person name="Ravel J."/>
            <person name="Rabinowicz P.D."/>
        </authorList>
    </citation>
    <scope>NUCLEOTIDE SEQUENCE [LARGE SCALE GENOMIC DNA]</scope>
    <source>
        <strain evidence="3">cv. Hale</strain>
    </source>
</reference>
<dbReference type="Proteomes" id="UP000008311">
    <property type="component" value="Unassembled WGS sequence"/>
</dbReference>
<dbReference type="eggNOG" id="KOG1072">
    <property type="taxonomic scope" value="Eukaryota"/>
</dbReference>
<organism evidence="2 3">
    <name type="scientific">Ricinus communis</name>
    <name type="common">Castor bean</name>
    <dbReference type="NCBI Taxonomy" id="3988"/>
    <lineage>
        <taxon>Eukaryota</taxon>
        <taxon>Viridiplantae</taxon>
        <taxon>Streptophyta</taxon>
        <taxon>Embryophyta</taxon>
        <taxon>Tracheophyta</taxon>
        <taxon>Spermatophyta</taxon>
        <taxon>Magnoliopsida</taxon>
        <taxon>eudicotyledons</taxon>
        <taxon>Gunneridae</taxon>
        <taxon>Pentapetalae</taxon>
        <taxon>rosids</taxon>
        <taxon>fabids</taxon>
        <taxon>Malpighiales</taxon>
        <taxon>Euphorbiaceae</taxon>
        <taxon>Acalyphoideae</taxon>
        <taxon>Acalypheae</taxon>
        <taxon>Ricinus</taxon>
    </lineage>
</organism>
<dbReference type="PANTHER" id="PTHR46034:SF23">
    <property type="entry name" value="DCD (DEVELOPMENT AND CELL DEATH) DOMAIN PROTEIN"/>
    <property type="match status" value="1"/>
</dbReference>
<name>B9S485_RICCO</name>
<dbReference type="PROSITE" id="PS51222">
    <property type="entry name" value="DCD"/>
    <property type="match status" value="1"/>
</dbReference>
<dbReference type="InterPro" id="IPR006652">
    <property type="entry name" value="Kelch_1"/>
</dbReference>
<sequence>MGAGRKTQTIIASGKSQPSWTANAIHTSRNLRTCDLAAVIFGCKHNTFEECFSSSLFGLPAPHFLYVKNIYPGMPLFLFNYSDRKLHGIFEAANHGGLNINSQAWIEDGLDSTPYAAQVKFHIQMKCQPLVEDQFGPIIAENYYAPKLFWFELDHNQTKKLISLFSSSPIIQKQNVLHKEKGISCVRPSSGLSYCSIVKSMSSSVVRTDQSDIKQGTCVDQLDIIQGVHTVQTDSAGCYSSDPPIVGGLTTSLSKKPWTALFNKARETEDSKTSALISNLSNMDQYNLQFEPSPYLNQTHVLEAAADKDGFKSGATLASFDIRQEGQVLNLPADCFNAEWSSSCVLPLNEESQPSKVNIDRDLPVEEHIYAESNCESLYEAMANVIIAEDNQGEDAAAHLRDAYASEIKCKMLESSNLNTNELLLIAGGFDGSLWLSGLDSYSPFQDLKKPLASMNSARSHASAAKLNGELYVFGGVHGDLWYDTVESYNPTSNQWISRPSLSQRKGHLAGVSLNNKIFAVGGGNADECLSEMEMLDVNAAKWIPAQSMLERRYAPAAAEISGTIYVVGGYDGGGYLNSVERFDPREESWRRLASMTTKRGWHSLAVLNDKLYALGGYDGQKMVSTVEVFDPRLGSWMMEGSMNLARGYFGAVVMRDAIYAIGGLNDNGKILDTASTNGYFLFMRSPWCSDRWSVTSKVAVGKQLASKELGEDAFSVVMFYDPIGDSYKAVFKEMHITGSSTTHVYPFEIHTM</sequence>
<evidence type="ECO:0000313" key="2">
    <source>
        <dbReference type="EMBL" id="EEF41513.1"/>
    </source>
</evidence>
<dbReference type="SMART" id="SM00612">
    <property type="entry name" value="Kelch"/>
    <property type="match status" value="5"/>
</dbReference>
<dbReference type="SMART" id="SM00767">
    <property type="entry name" value="DCD"/>
    <property type="match status" value="1"/>
</dbReference>
<dbReference type="PANTHER" id="PTHR46034">
    <property type="match status" value="1"/>
</dbReference>
<proteinExistence type="predicted"/>
<dbReference type="GO" id="GO:0034976">
    <property type="term" value="P:response to endoplasmic reticulum stress"/>
    <property type="evidence" value="ECO:0007669"/>
    <property type="project" value="InterPro"/>
</dbReference>